<dbReference type="Proteomes" id="UP001596958">
    <property type="component" value="Unassembled WGS sequence"/>
</dbReference>
<reference evidence="4" key="1">
    <citation type="journal article" date="2019" name="Int. J. Syst. Evol. Microbiol.">
        <title>The Global Catalogue of Microorganisms (GCM) 10K type strain sequencing project: providing services to taxonomists for standard genome sequencing and annotation.</title>
        <authorList>
            <consortium name="The Broad Institute Genomics Platform"/>
            <consortium name="The Broad Institute Genome Sequencing Center for Infectious Disease"/>
            <person name="Wu L."/>
            <person name="Ma J."/>
        </authorList>
    </citation>
    <scope>NUCLEOTIDE SEQUENCE [LARGE SCALE GENOMIC DNA]</scope>
    <source>
        <strain evidence="4">CCUG 63418</strain>
    </source>
</reference>
<dbReference type="PANTHER" id="PTHR46268:SF6">
    <property type="entry name" value="UNIVERSAL STRESS PROTEIN UP12"/>
    <property type="match status" value="1"/>
</dbReference>
<evidence type="ECO:0000313" key="4">
    <source>
        <dbReference type="Proteomes" id="UP001596958"/>
    </source>
</evidence>
<name>A0ABW2YW27_9SPHI</name>
<comment type="similarity">
    <text evidence="1">Belongs to the universal stress protein A family.</text>
</comment>
<dbReference type="PRINTS" id="PR01438">
    <property type="entry name" value="UNVRSLSTRESS"/>
</dbReference>
<dbReference type="InterPro" id="IPR006016">
    <property type="entry name" value="UspA"/>
</dbReference>
<proteinExistence type="inferred from homology"/>
<dbReference type="InterPro" id="IPR006015">
    <property type="entry name" value="Universal_stress_UspA"/>
</dbReference>
<gene>
    <name evidence="3" type="ORF">ACFQZS_09150</name>
</gene>
<evidence type="ECO:0000259" key="2">
    <source>
        <dbReference type="Pfam" id="PF00582"/>
    </source>
</evidence>
<feature type="domain" description="UspA" evidence="2">
    <location>
        <begin position="1"/>
        <end position="150"/>
    </location>
</feature>
<evidence type="ECO:0000256" key="1">
    <source>
        <dbReference type="ARBA" id="ARBA00008791"/>
    </source>
</evidence>
<dbReference type="Pfam" id="PF00582">
    <property type="entry name" value="Usp"/>
    <property type="match status" value="2"/>
</dbReference>
<sequence length="295" mass="32675">MKTLLVPTDFSQTANNAASYALQLAQVLKADIKLCNAIKVPAESFLADTVVWPLEDYASLKENVTCDLKIAITRLQQELQESIGDHAFSRIDFTSEVGSVADIVKNMVGAQRIPLVVMGMSGAGALSKLFLGSNSFDLIEKADFPLLLIPADLKYKVIKKIAFATDFNPHDVGIICSLVTFARNFNAEIMIAHIADEKYHSAEHEKVAQNFLSDITSNANYDKIYYRLVKNIDVAHGLDWICQHSFSDMIIISHGKHNILDAFFNGSNAKKLARHVNIPLMVYPKEVRSSALIAF</sequence>
<protein>
    <submittedName>
        <fullName evidence="3">Universal stress protein</fullName>
    </submittedName>
</protein>
<keyword evidence="4" id="KW-1185">Reference proteome</keyword>
<dbReference type="Gene3D" id="3.40.50.620">
    <property type="entry name" value="HUPs"/>
    <property type="match status" value="2"/>
</dbReference>
<accession>A0ABW2YW27</accession>
<evidence type="ECO:0000313" key="3">
    <source>
        <dbReference type="EMBL" id="MFD0750306.1"/>
    </source>
</evidence>
<feature type="domain" description="UspA" evidence="2">
    <location>
        <begin position="159"/>
        <end position="284"/>
    </location>
</feature>
<dbReference type="RefSeq" id="WP_377099448.1">
    <property type="nucleotide sequence ID" value="NZ_JBHTHU010000005.1"/>
</dbReference>
<dbReference type="InterPro" id="IPR014729">
    <property type="entry name" value="Rossmann-like_a/b/a_fold"/>
</dbReference>
<dbReference type="EMBL" id="JBHTHU010000005">
    <property type="protein sequence ID" value="MFD0750306.1"/>
    <property type="molecule type" value="Genomic_DNA"/>
</dbReference>
<dbReference type="SUPFAM" id="SSF52402">
    <property type="entry name" value="Adenine nucleotide alpha hydrolases-like"/>
    <property type="match status" value="2"/>
</dbReference>
<dbReference type="CDD" id="cd00293">
    <property type="entry name" value="USP-like"/>
    <property type="match status" value="2"/>
</dbReference>
<comment type="caution">
    <text evidence="3">The sequence shown here is derived from an EMBL/GenBank/DDBJ whole genome shotgun (WGS) entry which is preliminary data.</text>
</comment>
<dbReference type="PANTHER" id="PTHR46268">
    <property type="entry name" value="STRESS RESPONSE PROTEIN NHAX"/>
    <property type="match status" value="1"/>
</dbReference>
<organism evidence="3 4">
    <name type="scientific">Mucilaginibacter calamicampi</name>
    <dbReference type="NCBI Taxonomy" id="1302352"/>
    <lineage>
        <taxon>Bacteria</taxon>
        <taxon>Pseudomonadati</taxon>
        <taxon>Bacteroidota</taxon>
        <taxon>Sphingobacteriia</taxon>
        <taxon>Sphingobacteriales</taxon>
        <taxon>Sphingobacteriaceae</taxon>
        <taxon>Mucilaginibacter</taxon>
    </lineage>
</organism>